<name>N8WAY9_9GAMM</name>
<proteinExistence type="predicted"/>
<dbReference type="eggNOG" id="COG3628">
    <property type="taxonomic scope" value="Bacteria"/>
</dbReference>
<evidence type="ECO:0000313" key="2">
    <source>
        <dbReference type="EMBL" id="ENV09292.1"/>
    </source>
</evidence>
<dbReference type="SUPFAM" id="SSF160719">
    <property type="entry name" value="gpW/gp25-like"/>
    <property type="match status" value="1"/>
</dbReference>
<dbReference type="Pfam" id="PF04965">
    <property type="entry name" value="GPW_gp25"/>
    <property type="match status" value="1"/>
</dbReference>
<dbReference type="AlphaFoldDB" id="N8WAY9"/>
<dbReference type="Gene3D" id="3.10.450.40">
    <property type="match status" value="1"/>
</dbReference>
<dbReference type="Proteomes" id="UP000013209">
    <property type="component" value="Unassembled WGS sequence"/>
</dbReference>
<accession>N8WAY9</accession>
<evidence type="ECO:0000259" key="1">
    <source>
        <dbReference type="Pfam" id="PF04965"/>
    </source>
</evidence>
<dbReference type="RefSeq" id="WP_004804623.1">
    <property type="nucleotide sequence ID" value="NZ_KB849440.1"/>
</dbReference>
<dbReference type="InterPro" id="IPR007048">
    <property type="entry name" value="IraD/Gp25-like"/>
</dbReference>
<gene>
    <name evidence="2" type="ORF">F966_01948</name>
</gene>
<feature type="domain" description="IraD/Gp25-like" evidence="1">
    <location>
        <begin position="15"/>
        <end position="100"/>
    </location>
</feature>
<dbReference type="EMBL" id="APPH01000009">
    <property type="protein sequence ID" value="ENV09292.1"/>
    <property type="molecule type" value="Genomic_DNA"/>
</dbReference>
<protein>
    <recommendedName>
        <fullName evidence="1">IraD/Gp25-like domain-containing protein</fullName>
    </recommendedName>
</protein>
<dbReference type="HOGENOM" id="CLU_133204_1_2_6"/>
<sequence length="115" mass="12937">MMLRESGRKIGSEIQSIEQSIADILTTPLGSRLMRRDYGSILPNLIDQPMNDALRLIIFSAVYSSILRWETRITIQRIQFAEFKKGAIVLEFDASLSSTNQPLNLNVPLQMGAIV</sequence>
<evidence type="ECO:0000313" key="3">
    <source>
        <dbReference type="Proteomes" id="UP000013209"/>
    </source>
</evidence>
<dbReference type="PATRIC" id="fig|1144672.3.peg.1859"/>
<comment type="caution">
    <text evidence="2">The sequence shown here is derived from an EMBL/GenBank/DDBJ whole genome shotgun (WGS) entry which is preliminary data.</text>
</comment>
<organism evidence="2 3">
    <name type="scientific">Acinetobacter higginsii</name>
    <dbReference type="NCBI Taxonomy" id="70347"/>
    <lineage>
        <taxon>Bacteria</taxon>
        <taxon>Pseudomonadati</taxon>
        <taxon>Pseudomonadota</taxon>
        <taxon>Gammaproteobacteria</taxon>
        <taxon>Moraxellales</taxon>
        <taxon>Moraxellaceae</taxon>
        <taxon>Acinetobacter</taxon>
    </lineage>
</organism>
<reference evidence="2 3" key="1">
    <citation type="submission" date="2013-02" db="EMBL/GenBank/DDBJ databases">
        <title>The Genome Sequence of Acinetobacter sp. CIP 56.2.</title>
        <authorList>
            <consortium name="The Broad Institute Genome Sequencing Platform"/>
            <consortium name="The Broad Institute Genome Sequencing Center for Infectious Disease"/>
            <person name="Cerqueira G."/>
            <person name="Feldgarden M."/>
            <person name="Courvalin P."/>
            <person name="Perichon B."/>
            <person name="Grillot-Courvalin C."/>
            <person name="Clermont D."/>
            <person name="Rocha E."/>
            <person name="Yoon E.-J."/>
            <person name="Nemec A."/>
            <person name="Walker B."/>
            <person name="Young S.K."/>
            <person name="Zeng Q."/>
            <person name="Gargeya S."/>
            <person name="Fitzgerald M."/>
            <person name="Haas B."/>
            <person name="Abouelleil A."/>
            <person name="Alvarado L."/>
            <person name="Arachchi H.M."/>
            <person name="Berlin A.M."/>
            <person name="Chapman S.B."/>
            <person name="Dewar J."/>
            <person name="Goldberg J."/>
            <person name="Griggs A."/>
            <person name="Gujja S."/>
            <person name="Hansen M."/>
            <person name="Howarth C."/>
            <person name="Imamovic A."/>
            <person name="Larimer J."/>
            <person name="McCowan C."/>
            <person name="Murphy C."/>
            <person name="Neiman D."/>
            <person name="Pearson M."/>
            <person name="Priest M."/>
            <person name="Roberts A."/>
            <person name="Saif S."/>
            <person name="Shea T."/>
            <person name="Sisk P."/>
            <person name="Sykes S."/>
            <person name="Wortman J."/>
            <person name="Nusbaum C."/>
            <person name="Birren B."/>
        </authorList>
    </citation>
    <scope>NUCLEOTIDE SEQUENCE [LARGE SCALE GENOMIC DNA]</scope>
    <source>
        <strain evidence="2 3">CIP 56.2</strain>
    </source>
</reference>
<dbReference type="STRING" id="1144672.F966_01948"/>